<keyword evidence="2" id="KW-1185">Reference proteome</keyword>
<name>A0A2N0YX94_9BACI</name>
<dbReference type="OrthoDB" id="2990038at2"/>
<dbReference type="RefSeq" id="WP_101178993.1">
    <property type="nucleotide sequence ID" value="NZ_PISE01000056.1"/>
</dbReference>
<dbReference type="Pfam" id="PF13072">
    <property type="entry name" value="MciZ"/>
    <property type="match status" value="1"/>
</dbReference>
<dbReference type="Proteomes" id="UP000233375">
    <property type="component" value="Unassembled WGS sequence"/>
</dbReference>
<reference evidence="1 2" key="1">
    <citation type="journal article" date="2003" name="Int. J. Syst. Evol. Microbiol.">
        <title>Bacillus nealsonii sp. nov., isolated from a spacecraft-assembly facility, whose spores are gamma-radiation resistant.</title>
        <authorList>
            <person name="Venkateswaran K."/>
            <person name="Kempf M."/>
            <person name="Chen F."/>
            <person name="Satomi M."/>
            <person name="Nicholson W."/>
            <person name="Kern R."/>
        </authorList>
    </citation>
    <scope>NUCLEOTIDE SEQUENCE [LARGE SCALE GENOMIC DNA]</scope>
    <source>
        <strain evidence="1 2">FO-92</strain>
    </source>
</reference>
<sequence>MKIYLHGKGIVCYGKYWEIKHLLKQYGKQYTYVKEWIEFENTKNINFKKSK</sequence>
<gene>
    <name evidence="1" type="ORF">CWS01_20145</name>
</gene>
<comment type="caution">
    <text evidence="1">The sequence shown here is derived from an EMBL/GenBank/DDBJ whole genome shotgun (WGS) entry which is preliminary data.</text>
</comment>
<accession>A0A2N0YX94</accession>
<dbReference type="InterPro" id="IPR025177">
    <property type="entry name" value="MciZ"/>
</dbReference>
<dbReference type="AlphaFoldDB" id="A0A2N0YX94"/>
<evidence type="ECO:0000313" key="2">
    <source>
        <dbReference type="Proteomes" id="UP000233375"/>
    </source>
</evidence>
<evidence type="ECO:0000313" key="1">
    <source>
        <dbReference type="EMBL" id="PKG21881.1"/>
    </source>
</evidence>
<proteinExistence type="predicted"/>
<organism evidence="1 2">
    <name type="scientific">Niallia nealsonii</name>
    <dbReference type="NCBI Taxonomy" id="115979"/>
    <lineage>
        <taxon>Bacteria</taxon>
        <taxon>Bacillati</taxon>
        <taxon>Bacillota</taxon>
        <taxon>Bacilli</taxon>
        <taxon>Bacillales</taxon>
        <taxon>Bacillaceae</taxon>
        <taxon>Niallia</taxon>
    </lineage>
</organism>
<protein>
    <submittedName>
        <fullName evidence="1">Z-ring formation inhibitor MciZ</fullName>
    </submittedName>
</protein>
<dbReference type="EMBL" id="PISE01000056">
    <property type="protein sequence ID" value="PKG21881.1"/>
    <property type="molecule type" value="Genomic_DNA"/>
</dbReference>